<keyword evidence="1" id="KW-0378">Hydrolase</keyword>
<gene>
    <name evidence="4" type="ORF">WJX72_010904</name>
</gene>
<dbReference type="EMBL" id="JALJOR010000007">
    <property type="protein sequence ID" value="KAK9814750.1"/>
    <property type="molecule type" value="Genomic_DNA"/>
</dbReference>
<dbReference type="PANTHER" id="PTHR10492:SF57">
    <property type="entry name" value="ATP-DEPENDENT DNA HELICASE"/>
    <property type="match status" value="1"/>
</dbReference>
<evidence type="ECO:0000259" key="3">
    <source>
        <dbReference type="Pfam" id="PF05970"/>
    </source>
</evidence>
<sequence>MDLADVAGELARCLNTGDCSEATRSKLQTVWPGLSCFRVCVDIGSNLTVATSNLATHAACHLSLLPTALTLATEAPHSGGCMAVHNVRESFPRFLDLGLAVKSECSVVLCCTTPLAAQCPVHDQPATVCSLGSVIVGLDGAQNLRECEAQLRQLACLLQPALAAWREVVSRRFLTFFLWGEGRDAACMCSPDTPACAPVGPPAGSDPDNLDQNQVGDPACRNSATVGQLQPSDAIEAAFNVWRNGQMIKVDKLWTIIASVWYLLLSFMPGLNMAQRMGYTRHRDNVASLVWLVIMSFHTYLATPIHLATLPREQLTGIVWFVRLSGVQGLLLLPLAYMCRLQRAVMVQALALAVALSARANVCAALCDEPDHLRCRRLLTVLQTARWLRRPCPALAASCDLFALLLLFDQPGQPWELCAKHQDALTQDLLHRASQVPQRMSFLDAPGGAGKPFLYRLLLATLRSQGRVELAVASSGIATLLMDGGRTAHFRFKIHEIRFMIHENSTCT</sequence>
<dbReference type="InterPro" id="IPR010285">
    <property type="entry name" value="DNA_helicase_pif1-like_DEAD"/>
</dbReference>
<comment type="caution">
    <text evidence="4">The sequence shown here is derived from an EMBL/GenBank/DDBJ whole genome shotgun (WGS) entry which is preliminary data.</text>
</comment>
<keyword evidence="1" id="KW-0547">Nucleotide-binding</keyword>
<keyword evidence="2" id="KW-0812">Transmembrane</keyword>
<evidence type="ECO:0000256" key="1">
    <source>
        <dbReference type="RuleBase" id="RU363044"/>
    </source>
</evidence>
<dbReference type="GO" id="GO:0005524">
    <property type="term" value="F:ATP binding"/>
    <property type="evidence" value="ECO:0007669"/>
    <property type="project" value="UniProtKB-KW"/>
</dbReference>
<dbReference type="PANTHER" id="PTHR10492">
    <property type="match status" value="1"/>
</dbReference>
<dbReference type="Gene3D" id="3.40.50.300">
    <property type="entry name" value="P-loop containing nucleotide triphosphate hydrolases"/>
    <property type="match status" value="1"/>
</dbReference>
<dbReference type="EC" id="5.6.2.3" evidence="1"/>
<feature type="transmembrane region" description="Helical" evidence="2">
    <location>
        <begin position="253"/>
        <end position="274"/>
    </location>
</feature>
<accession>A0AAW1PY73</accession>
<evidence type="ECO:0000313" key="4">
    <source>
        <dbReference type="EMBL" id="KAK9814750.1"/>
    </source>
</evidence>
<keyword evidence="1" id="KW-0234">DNA repair</keyword>
<keyword evidence="2" id="KW-0472">Membrane</keyword>
<evidence type="ECO:0000256" key="2">
    <source>
        <dbReference type="SAM" id="Phobius"/>
    </source>
</evidence>
<dbReference type="GO" id="GO:0006310">
    <property type="term" value="P:DNA recombination"/>
    <property type="evidence" value="ECO:0007669"/>
    <property type="project" value="UniProtKB-KW"/>
</dbReference>
<reference evidence="4 5" key="1">
    <citation type="journal article" date="2024" name="Nat. Commun.">
        <title>Phylogenomics reveals the evolutionary origins of lichenization in chlorophyte algae.</title>
        <authorList>
            <person name="Puginier C."/>
            <person name="Libourel C."/>
            <person name="Otte J."/>
            <person name="Skaloud P."/>
            <person name="Haon M."/>
            <person name="Grisel S."/>
            <person name="Petersen M."/>
            <person name="Berrin J.G."/>
            <person name="Delaux P.M."/>
            <person name="Dal Grande F."/>
            <person name="Keller J."/>
        </authorList>
    </citation>
    <scope>NUCLEOTIDE SEQUENCE [LARGE SCALE GENOMIC DNA]</scope>
    <source>
        <strain evidence="4 5">SAG 2043</strain>
    </source>
</reference>
<name>A0AAW1PY73_9CHLO</name>
<keyword evidence="1" id="KW-0233">DNA recombination</keyword>
<feature type="domain" description="DNA helicase Pif1-like DEAD-box helicase" evidence="3">
    <location>
        <begin position="420"/>
        <end position="507"/>
    </location>
</feature>
<feature type="transmembrane region" description="Helical" evidence="2">
    <location>
        <begin position="317"/>
        <end position="337"/>
    </location>
</feature>
<keyword evidence="1" id="KW-0347">Helicase</keyword>
<dbReference type="GO" id="GO:0016787">
    <property type="term" value="F:hydrolase activity"/>
    <property type="evidence" value="ECO:0007669"/>
    <property type="project" value="UniProtKB-KW"/>
</dbReference>
<keyword evidence="5" id="KW-1185">Reference proteome</keyword>
<feature type="transmembrane region" description="Helical" evidence="2">
    <location>
        <begin position="286"/>
        <end position="305"/>
    </location>
</feature>
<dbReference type="GO" id="GO:0043139">
    <property type="term" value="F:5'-3' DNA helicase activity"/>
    <property type="evidence" value="ECO:0007669"/>
    <property type="project" value="UniProtKB-EC"/>
</dbReference>
<dbReference type="AlphaFoldDB" id="A0AAW1PY73"/>
<organism evidence="4 5">
    <name type="scientific">[Myrmecia] bisecta</name>
    <dbReference type="NCBI Taxonomy" id="41462"/>
    <lineage>
        <taxon>Eukaryota</taxon>
        <taxon>Viridiplantae</taxon>
        <taxon>Chlorophyta</taxon>
        <taxon>core chlorophytes</taxon>
        <taxon>Trebouxiophyceae</taxon>
        <taxon>Trebouxiales</taxon>
        <taxon>Trebouxiaceae</taxon>
        <taxon>Myrmecia</taxon>
    </lineage>
</organism>
<dbReference type="Pfam" id="PF05970">
    <property type="entry name" value="PIF1"/>
    <property type="match status" value="1"/>
</dbReference>
<comment type="cofactor">
    <cofactor evidence="1">
        <name>Mg(2+)</name>
        <dbReference type="ChEBI" id="CHEBI:18420"/>
    </cofactor>
</comment>
<proteinExistence type="inferred from homology"/>
<dbReference type="InterPro" id="IPR027417">
    <property type="entry name" value="P-loop_NTPase"/>
</dbReference>
<dbReference type="GO" id="GO:0000723">
    <property type="term" value="P:telomere maintenance"/>
    <property type="evidence" value="ECO:0007669"/>
    <property type="project" value="InterPro"/>
</dbReference>
<keyword evidence="1" id="KW-0067">ATP-binding</keyword>
<keyword evidence="1" id="KW-0227">DNA damage</keyword>
<keyword evidence="2" id="KW-1133">Transmembrane helix</keyword>
<evidence type="ECO:0000313" key="5">
    <source>
        <dbReference type="Proteomes" id="UP001489004"/>
    </source>
</evidence>
<protein>
    <recommendedName>
        <fullName evidence="1">ATP-dependent DNA helicase</fullName>
        <ecNumber evidence="1">5.6.2.3</ecNumber>
    </recommendedName>
</protein>
<dbReference type="Proteomes" id="UP001489004">
    <property type="component" value="Unassembled WGS sequence"/>
</dbReference>
<comment type="catalytic activity">
    <reaction evidence="1">
        <text>ATP + H2O = ADP + phosphate + H(+)</text>
        <dbReference type="Rhea" id="RHEA:13065"/>
        <dbReference type="ChEBI" id="CHEBI:15377"/>
        <dbReference type="ChEBI" id="CHEBI:15378"/>
        <dbReference type="ChEBI" id="CHEBI:30616"/>
        <dbReference type="ChEBI" id="CHEBI:43474"/>
        <dbReference type="ChEBI" id="CHEBI:456216"/>
        <dbReference type="EC" id="5.6.2.3"/>
    </reaction>
</comment>
<dbReference type="GO" id="GO:0006281">
    <property type="term" value="P:DNA repair"/>
    <property type="evidence" value="ECO:0007669"/>
    <property type="project" value="UniProtKB-KW"/>
</dbReference>
<comment type="similarity">
    <text evidence="1">Belongs to the helicase family.</text>
</comment>